<dbReference type="AlphaFoldDB" id="A0A8H6I3V6"/>
<dbReference type="EMBL" id="JACGCI010000022">
    <property type="protein sequence ID" value="KAF6757432.1"/>
    <property type="molecule type" value="Genomic_DNA"/>
</dbReference>
<dbReference type="InterPro" id="IPR021137">
    <property type="entry name" value="Ribosomal_bL35-like"/>
</dbReference>
<evidence type="ECO:0000256" key="1">
    <source>
        <dbReference type="ARBA" id="ARBA00006598"/>
    </source>
</evidence>
<dbReference type="OrthoDB" id="162638at2759"/>
<accession>A0A8H6I3V6</accession>
<dbReference type="GO" id="GO:0003735">
    <property type="term" value="F:structural constituent of ribosome"/>
    <property type="evidence" value="ECO:0007669"/>
    <property type="project" value="InterPro"/>
</dbReference>
<keyword evidence="3 4" id="KW-0687">Ribonucleoprotein</keyword>
<feature type="compositionally biased region" description="Basic residues" evidence="5">
    <location>
        <begin position="61"/>
        <end position="72"/>
    </location>
</feature>
<feature type="compositionally biased region" description="Polar residues" evidence="5">
    <location>
        <begin position="82"/>
        <end position="96"/>
    </location>
</feature>
<dbReference type="Pfam" id="PF01632">
    <property type="entry name" value="Ribosomal_L35p"/>
    <property type="match status" value="1"/>
</dbReference>
<evidence type="ECO:0000256" key="3">
    <source>
        <dbReference type="ARBA" id="ARBA00023274"/>
    </source>
</evidence>
<dbReference type="PANTHER" id="PTHR33343">
    <property type="entry name" value="54S RIBOSOMAL PROTEIN BL35M"/>
    <property type="match status" value="1"/>
</dbReference>
<dbReference type="InterPro" id="IPR037229">
    <property type="entry name" value="Ribosomal_bL35_sf"/>
</dbReference>
<keyword evidence="2 4" id="KW-0689">Ribosomal protein</keyword>
<evidence type="ECO:0000256" key="5">
    <source>
        <dbReference type="SAM" id="MobiDB-lite"/>
    </source>
</evidence>
<dbReference type="InterPro" id="IPR001706">
    <property type="entry name" value="Ribosomal_bL35"/>
</dbReference>
<evidence type="ECO:0000256" key="2">
    <source>
        <dbReference type="ARBA" id="ARBA00022980"/>
    </source>
</evidence>
<dbReference type="Gene3D" id="4.10.410.60">
    <property type="match status" value="1"/>
</dbReference>
<dbReference type="PANTHER" id="PTHR33343:SF1">
    <property type="entry name" value="LARGE RIBOSOMAL SUBUNIT PROTEIN BL35M"/>
    <property type="match status" value="1"/>
</dbReference>
<dbReference type="PRINTS" id="PR00064">
    <property type="entry name" value="RIBOSOMALL35"/>
</dbReference>
<dbReference type="Proteomes" id="UP000521943">
    <property type="component" value="Unassembled WGS sequence"/>
</dbReference>
<organism evidence="6 7">
    <name type="scientific">Ephemerocybe angulata</name>
    <dbReference type="NCBI Taxonomy" id="980116"/>
    <lineage>
        <taxon>Eukaryota</taxon>
        <taxon>Fungi</taxon>
        <taxon>Dikarya</taxon>
        <taxon>Basidiomycota</taxon>
        <taxon>Agaricomycotina</taxon>
        <taxon>Agaricomycetes</taxon>
        <taxon>Agaricomycetidae</taxon>
        <taxon>Agaricales</taxon>
        <taxon>Agaricineae</taxon>
        <taxon>Psathyrellaceae</taxon>
        <taxon>Ephemerocybe</taxon>
    </lineage>
</organism>
<reference evidence="6 7" key="1">
    <citation type="submission" date="2020-07" db="EMBL/GenBank/DDBJ databases">
        <title>Comparative genomics of pyrophilous fungi reveals a link between fire events and developmental genes.</title>
        <authorList>
            <consortium name="DOE Joint Genome Institute"/>
            <person name="Steindorff A.S."/>
            <person name="Carver A."/>
            <person name="Calhoun S."/>
            <person name="Stillman K."/>
            <person name="Liu H."/>
            <person name="Lipzen A."/>
            <person name="Pangilinan J."/>
            <person name="Labutti K."/>
            <person name="Bruns T.D."/>
            <person name="Grigoriev I.V."/>
        </authorList>
    </citation>
    <scope>NUCLEOTIDE SEQUENCE [LARGE SCALE GENOMIC DNA]</scope>
    <source>
        <strain evidence="6 7">CBS 144469</strain>
    </source>
</reference>
<gene>
    <name evidence="6" type="ORF">DFP72DRAFT_891140</name>
</gene>
<keyword evidence="7" id="KW-1185">Reference proteome</keyword>
<comment type="caution">
    <text evidence="6">The sequence shown here is derived from an EMBL/GenBank/DDBJ whole genome shotgun (WGS) entry which is preliminary data.</text>
</comment>
<sequence length="106" mass="11739">MMLGRLAATYQAILRTPTTYNAVAQRAMFSTTPVAEAGYKLKSHSGAKKRWRSLGSGSAFKRGKACHSHNNVHKSSERKNRLSTTAYSNHTQTVNLNKRLLPYGSN</sequence>
<evidence type="ECO:0000313" key="7">
    <source>
        <dbReference type="Proteomes" id="UP000521943"/>
    </source>
</evidence>
<proteinExistence type="inferred from homology"/>
<evidence type="ECO:0000313" key="6">
    <source>
        <dbReference type="EMBL" id="KAF6757432.1"/>
    </source>
</evidence>
<dbReference type="GO" id="GO:0015934">
    <property type="term" value="C:large ribosomal subunit"/>
    <property type="evidence" value="ECO:0007669"/>
    <property type="project" value="TreeGrafter"/>
</dbReference>
<name>A0A8H6I3V6_9AGAR</name>
<feature type="region of interest" description="Disordered" evidence="5">
    <location>
        <begin position="58"/>
        <end position="106"/>
    </location>
</feature>
<comment type="similarity">
    <text evidence="1 4">Belongs to the bacterial ribosomal protein bL35 family.</text>
</comment>
<dbReference type="SUPFAM" id="SSF143034">
    <property type="entry name" value="L35p-like"/>
    <property type="match status" value="1"/>
</dbReference>
<dbReference type="GO" id="GO:0006412">
    <property type="term" value="P:translation"/>
    <property type="evidence" value="ECO:0007669"/>
    <property type="project" value="InterPro"/>
</dbReference>
<evidence type="ECO:0000256" key="4">
    <source>
        <dbReference type="RuleBase" id="RU000568"/>
    </source>
</evidence>
<protein>
    <recommendedName>
        <fullName evidence="4">50S ribosomal protein L35</fullName>
    </recommendedName>
</protein>